<dbReference type="Gene3D" id="3.40.718.10">
    <property type="entry name" value="Isopropylmalate Dehydrogenase"/>
    <property type="match status" value="1"/>
</dbReference>
<evidence type="ECO:0000256" key="4">
    <source>
        <dbReference type="ARBA" id="ARBA00022532"/>
    </source>
</evidence>
<dbReference type="PANTHER" id="PTHR43504">
    <property type="entry name" value="ISOCITRATE DEHYDROGENASE [NADP]"/>
    <property type="match status" value="1"/>
</dbReference>
<evidence type="ECO:0000256" key="2">
    <source>
        <dbReference type="ARBA" id="ARBA00011738"/>
    </source>
</evidence>
<feature type="domain" description="Isopropylmalate dehydrogenase-like" evidence="12">
    <location>
        <begin position="28"/>
        <end position="412"/>
    </location>
</feature>
<keyword evidence="7 11" id="KW-0521">NADP</keyword>
<dbReference type="Pfam" id="PF00180">
    <property type="entry name" value="Iso_dh"/>
    <property type="match status" value="1"/>
</dbReference>
<dbReference type="SMART" id="SM01329">
    <property type="entry name" value="Iso_dh"/>
    <property type="match status" value="1"/>
</dbReference>
<gene>
    <name evidence="13" type="primary">icd_1</name>
    <name evidence="13" type="ORF">LMG32289_04189</name>
</gene>
<name>A0ABN7Z0Z5_9BURK</name>
<dbReference type="PROSITE" id="PS00470">
    <property type="entry name" value="IDH_IMDH"/>
    <property type="match status" value="1"/>
</dbReference>
<evidence type="ECO:0000256" key="3">
    <source>
        <dbReference type="ARBA" id="ARBA00022435"/>
    </source>
</evidence>
<dbReference type="NCBIfam" id="TIGR00183">
    <property type="entry name" value="prok_nadp_idh"/>
    <property type="match status" value="1"/>
</dbReference>
<evidence type="ECO:0000256" key="5">
    <source>
        <dbReference type="ARBA" id="ARBA00022723"/>
    </source>
</evidence>
<comment type="subunit">
    <text evidence="2">Homodimer.</text>
</comment>
<comment type="similarity">
    <text evidence="1">Belongs to the isocitrate and isopropylmalate dehydrogenases family.</text>
</comment>
<dbReference type="InterPro" id="IPR024084">
    <property type="entry name" value="IsoPropMal-DH-like_dom"/>
</dbReference>
<dbReference type="Proteomes" id="UP000706525">
    <property type="component" value="Unassembled WGS sequence"/>
</dbReference>
<keyword evidence="4 11" id="KW-0816">Tricarboxylic acid cycle</keyword>
<dbReference type="InterPro" id="IPR004439">
    <property type="entry name" value="Isocitrate_DH_NADP_dimer_prok"/>
</dbReference>
<dbReference type="GO" id="GO:0004450">
    <property type="term" value="F:isocitrate dehydrogenase (NADP+) activity"/>
    <property type="evidence" value="ECO:0007669"/>
    <property type="project" value="UniProtKB-EC"/>
</dbReference>
<sequence length="416" mass="45755">MYQHIKIPAGEKITVNEDGSLNVPDQPIIPYIEGDGTGIDITPVMLRVVDAAVAKSYGDKRRIAWMEIYAGAKSTRVYGPDVWLPDETLDAVREYVVAIKGPLTTPVGGGIRSLNVTLRQQLDLYVCLRPVRYFKGVPSPVREPEKTNMVIFRENSEDIYAGLEWAAESANAKKLIAFLQNEMGVHKIRFPESSGIGIKPVSREGTQRLVRKAIQYAIDHDRPSVTLVHKGNIMKFTEGAFRDWGYELAQQEFGAELVDGGPWCRLRNPKTGRNIVIKDTIADAFLQQILLRPAEYSVIATLNLNGDYISDALAAQVGGVGIAPGANMSDSVAMFEATHGTAPKYAGKDYVNPGSEILSAEMMLRHMGWTEAADLIIASMERAILSKKVTYDFARQLEGATQVSCSGFGQVMIDNM</sequence>
<evidence type="ECO:0000256" key="9">
    <source>
        <dbReference type="ARBA" id="ARBA00023211"/>
    </source>
</evidence>
<evidence type="ECO:0000256" key="8">
    <source>
        <dbReference type="ARBA" id="ARBA00023002"/>
    </source>
</evidence>
<dbReference type="RefSeq" id="WP_223991716.1">
    <property type="nucleotide sequence ID" value="NZ_CAJZAG010000008.1"/>
</dbReference>
<evidence type="ECO:0000259" key="12">
    <source>
        <dbReference type="SMART" id="SM01329"/>
    </source>
</evidence>
<accession>A0ABN7Z0Z5</accession>
<dbReference type="NCBIfam" id="NF005425">
    <property type="entry name" value="PRK07006.1"/>
    <property type="match status" value="1"/>
</dbReference>
<comment type="cofactor">
    <cofactor evidence="11">
        <name>Mg(2+)</name>
        <dbReference type="ChEBI" id="CHEBI:18420"/>
    </cofactor>
    <cofactor evidence="11">
        <name>Mn(2+)</name>
        <dbReference type="ChEBI" id="CHEBI:29035"/>
    </cofactor>
</comment>
<evidence type="ECO:0000256" key="10">
    <source>
        <dbReference type="ARBA" id="ARBA00023554"/>
    </source>
</evidence>
<dbReference type="EMBL" id="CAJZAG010000008">
    <property type="protein sequence ID" value="CAG9178808.1"/>
    <property type="molecule type" value="Genomic_DNA"/>
</dbReference>
<protein>
    <recommendedName>
        <fullName evidence="11">Isocitrate dehydrogenase [NADP]</fullName>
        <ecNumber evidence="11">1.1.1.42</ecNumber>
    </recommendedName>
</protein>
<keyword evidence="8 13" id="KW-0560">Oxidoreductase</keyword>
<dbReference type="PANTHER" id="PTHR43504:SF1">
    <property type="entry name" value="ISOCITRATE DEHYDROGENASE [NADP]"/>
    <property type="match status" value="1"/>
</dbReference>
<evidence type="ECO:0000313" key="13">
    <source>
        <dbReference type="EMBL" id="CAG9178808.1"/>
    </source>
</evidence>
<evidence type="ECO:0000313" key="14">
    <source>
        <dbReference type="Proteomes" id="UP000706525"/>
    </source>
</evidence>
<keyword evidence="5 11" id="KW-0479">Metal-binding</keyword>
<evidence type="ECO:0000256" key="6">
    <source>
        <dbReference type="ARBA" id="ARBA00022842"/>
    </source>
</evidence>
<keyword evidence="3 11" id="KW-0329">Glyoxylate bypass</keyword>
<dbReference type="InterPro" id="IPR019818">
    <property type="entry name" value="IsoCit/isopropylmalate_DH_CS"/>
</dbReference>
<proteinExistence type="inferred from homology"/>
<keyword evidence="6" id="KW-0460">Magnesium</keyword>
<comment type="catalytic activity">
    <reaction evidence="10">
        <text>D-threo-isocitrate + NADP(+) = 2-oxoglutarate + CO2 + NADPH</text>
        <dbReference type="Rhea" id="RHEA:19629"/>
        <dbReference type="ChEBI" id="CHEBI:15562"/>
        <dbReference type="ChEBI" id="CHEBI:16526"/>
        <dbReference type="ChEBI" id="CHEBI:16810"/>
        <dbReference type="ChEBI" id="CHEBI:57783"/>
        <dbReference type="ChEBI" id="CHEBI:58349"/>
        <dbReference type="EC" id="1.1.1.42"/>
    </reaction>
</comment>
<keyword evidence="9 11" id="KW-0464">Manganese</keyword>
<dbReference type="SUPFAM" id="SSF53659">
    <property type="entry name" value="Isocitrate/Isopropylmalate dehydrogenase-like"/>
    <property type="match status" value="1"/>
</dbReference>
<reference evidence="13 14" key="1">
    <citation type="submission" date="2021-08" db="EMBL/GenBank/DDBJ databases">
        <authorList>
            <person name="Peeters C."/>
        </authorList>
    </citation>
    <scope>NUCLEOTIDE SEQUENCE [LARGE SCALE GENOMIC DNA]</scope>
    <source>
        <strain evidence="13 14">LMG 32289</strain>
    </source>
</reference>
<evidence type="ECO:0000256" key="7">
    <source>
        <dbReference type="ARBA" id="ARBA00022857"/>
    </source>
</evidence>
<comment type="caution">
    <text evidence="13">The sequence shown here is derived from an EMBL/GenBank/DDBJ whole genome shotgun (WGS) entry which is preliminary data.</text>
</comment>
<organism evidence="13 14">
    <name type="scientific">Cupriavidus pampae</name>
    <dbReference type="NCBI Taxonomy" id="659251"/>
    <lineage>
        <taxon>Bacteria</taxon>
        <taxon>Pseudomonadati</taxon>
        <taxon>Pseudomonadota</taxon>
        <taxon>Betaproteobacteria</taxon>
        <taxon>Burkholderiales</taxon>
        <taxon>Burkholderiaceae</taxon>
        <taxon>Cupriavidus</taxon>
    </lineage>
</organism>
<evidence type="ECO:0000256" key="11">
    <source>
        <dbReference type="RuleBase" id="RU004446"/>
    </source>
</evidence>
<keyword evidence="14" id="KW-1185">Reference proteome</keyword>
<evidence type="ECO:0000256" key="1">
    <source>
        <dbReference type="ARBA" id="ARBA00007769"/>
    </source>
</evidence>
<dbReference type="EC" id="1.1.1.42" evidence="11"/>